<dbReference type="EMBL" id="KQ435828">
    <property type="protein sequence ID" value="KOX71911.1"/>
    <property type="molecule type" value="Genomic_DNA"/>
</dbReference>
<proteinExistence type="predicted"/>
<evidence type="ECO:0000313" key="2">
    <source>
        <dbReference type="Proteomes" id="UP000053105"/>
    </source>
</evidence>
<reference evidence="1 2" key="1">
    <citation type="submission" date="2015-07" db="EMBL/GenBank/DDBJ databases">
        <title>The genome of Melipona quadrifasciata.</title>
        <authorList>
            <person name="Pan H."/>
            <person name="Kapheim K."/>
        </authorList>
    </citation>
    <scope>NUCLEOTIDE SEQUENCE [LARGE SCALE GENOMIC DNA]</scope>
    <source>
        <strain evidence="1">0111107301</strain>
        <tissue evidence="1">Whole body</tissue>
    </source>
</reference>
<accession>A0A0N0BEH9</accession>
<keyword evidence="2" id="KW-1185">Reference proteome</keyword>
<name>A0A0N0BEH9_9HYME</name>
<sequence>MDFRKVLKACERLLSFEGAEINAEFYRGCSFTNSDATKLCELTLYQRPSSSSEDDELWTNDFAKFGESAPAESAVVSLNANPSRNTAFDVYSESTPGLWKQL</sequence>
<dbReference type="AlphaFoldDB" id="A0A0N0BEH9"/>
<evidence type="ECO:0000313" key="1">
    <source>
        <dbReference type="EMBL" id="KOX71911.1"/>
    </source>
</evidence>
<protein>
    <submittedName>
        <fullName evidence="1">Uncharacterized protein</fullName>
    </submittedName>
</protein>
<gene>
    <name evidence="1" type="ORF">WN51_03056</name>
</gene>
<dbReference type="Proteomes" id="UP000053105">
    <property type="component" value="Unassembled WGS sequence"/>
</dbReference>
<organism evidence="1 2">
    <name type="scientific">Melipona quadrifasciata</name>
    <dbReference type="NCBI Taxonomy" id="166423"/>
    <lineage>
        <taxon>Eukaryota</taxon>
        <taxon>Metazoa</taxon>
        <taxon>Ecdysozoa</taxon>
        <taxon>Arthropoda</taxon>
        <taxon>Hexapoda</taxon>
        <taxon>Insecta</taxon>
        <taxon>Pterygota</taxon>
        <taxon>Neoptera</taxon>
        <taxon>Endopterygota</taxon>
        <taxon>Hymenoptera</taxon>
        <taxon>Apocrita</taxon>
        <taxon>Aculeata</taxon>
        <taxon>Apoidea</taxon>
        <taxon>Anthophila</taxon>
        <taxon>Apidae</taxon>
        <taxon>Melipona</taxon>
    </lineage>
</organism>